<dbReference type="EMBL" id="MLCF01000015">
    <property type="protein sequence ID" value="OIV38693.1"/>
    <property type="molecule type" value="Genomic_DNA"/>
</dbReference>
<protein>
    <recommendedName>
        <fullName evidence="3">Lysine N-acyltransferase MbtK</fullName>
    </recommendedName>
    <alternativeName>
        <fullName evidence="5">Mycobactin synthase protein K</fullName>
    </alternativeName>
</protein>
<gene>
    <name evidence="7" type="ORF">BIV57_04390</name>
</gene>
<evidence type="ECO:0000256" key="1">
    <source>
        <dbReference type="ARBA" id="ARBA00003818"/>
    </source>
</evidence>
<evidence type="ECO:0000256" key="2">
    <source>
        <dbReference type="ARBA" id="ARBA00005102"/>
    </source>
</evidence>
<comment type="function">
    <text evidence="1">Acyltransferase required for the direct transfer of medium- to long-chain fatty acyl moieties from a carrier protein (MbtL) on to the epsilon-amino group of lysine residue in the mycobactin core.</text>
</comment>
<evidence type="ECO:0000313" key="8">
    <source>
        <dbReference type="Proteomes" id="UP000243342"/>
    </source>
</evidence>
<keyword evidence="4" id="KW-0046">Antibiotic resistance</keyword>
<keyword evidence="7" id="KW-0808">Transferase</keyword>
<reference evidence="7 8" key="1">
    <citation type="submission" date="2016-10" db="EMBL/GenBank/DDBJ databases">
        <title>Genome sequence of Streptomyces gilvigriseus MUSC 26.</title>
        <authorList>
            <person name="Lee L.-H."/>
            <person name="Ser H.-L."/>
        </authorList>
    </citation>
    <scope>NUCLEOTIDE SEQUENCE [LARGE SCALE GENOMIC DNA]</scope>
    <source>
        <strain evidence="7 8">MUSC 26</strain>
    </source>
</reference>
<proteinExistence type="predicted"/>
<dbReference type="GO" id="GO:0016410">
    <property type="term" value="F:N-acyltransferase activity"/>
    <property type="evidence" value="ECO:0007669"/>
    <property type="project" value="TreeGrafter"/>
</dbReference>
<sequence>MSAPVLFTRDDAGLGAFALRDVDHIADTPLLHRWLTHPKSRFWMMGDAEPAQVDREFADTALDPHRRALLGLHDGRPTFLMERYAPERSELAGLAAYRHRDGDIGMHFLCAPAERPVHGFTRAVLATVLDFLFDDPAVRRIVVEPDAANRPVHALNAAAGFRVQAAVALPGKDALLSTCTRDQYRAARATLTGAPA</sequence>
<evidence type="ECO:0000256" key="4">
    <source>
        <dbReference type="ARBA" id="ARBA00023251"/>
    </source>
</evidence>
<dbReference type="PANTHER" id="PTHR31438:SF1">
    <property type="entry name" value="LYSINE N-ACYLTRANSFERASE C17G9.06C-RELATED"/>
    <property type="match status" value="1"/>
</dbReference>
<evidence type="ECO:0000256" key="3">
    <source>
        <dbReference type="ARBA" id="ARBA00020586"/>
    </source>
</evidence>
<dbReference type="Gene3D" id="3.40.630.30">
    <property type="match status" value="1"/>
</dbReference>
<evidence type="ECO:0000259" key="6">
    <source>
        <dbReference type="PROSITE" id="PS51186"/>
    </source>
</evidence>
<evidence type="ECO:0000313" key="7">
    <source>
        <dbReference type="EMBL" id="OIV38693.1"/>
    </source>
</evidence>
<dbReference type="Pfam" id="PF13523">
    <property type="entry name" value="Acetyltransf_8"/>
    <property type="match status" value="1"/>
</dbReference>
<dbReference type="GO" id="GO:0046677">
    <property type="term" value="P:response to antibiotic"/>
    <property type="evidence" value="ECO:0007669"/>
    <property type="project" value="UniProtKB-KW"/>
</dbReference>
<dbReference type="OrthoDB" id="5177616at2"/>
<comment type="pathway">
    <text evidence="2">Siderophore biosynthesis; mycobactin biosynthesis.</text>
</comment>
<feature type="domain" description="N-acetyltransferase" evidence="6">
    <location>
        <begin position="17"/>
        <end position="182"/>
    </location>
</feature>
<dbReference type="RefSeq" id="WP_071655324.1">
    <property type="nucleotide sequence ID" value="NZ_MLCF01000015.1"/>
</dbReference>
<dbReference type="InterPro" id="IPR000182">
    <property type="entry name" value="GNAT_dom"/>
</dbReference>
<dbReference type="InterPro" id="IPR016181">
    <property type="entry name" value="Acyl_CoA_acyltransferase"/>
</dbReference>
<dbReference type="UniPathway" id="UPA00011"/>
<dbReference type="SUPFAM" id="SSF55729">
    <property type="entry name" value="Acyl-CoA N-acyltransferases (Nat)"/>
    <property type="match status" value="1"/>
</dbReference>
<dbReference type="PROSITE" id="PS51186">
    <property type="entry name" value="GNAT"/>
    <property type="match status" value="1"/>
</dbReference>
<name>A0A1J7BJD3_9ACTN</name>
<dbReference type="InterPro" id="IPR019432">
    <property type="entry name" value="Acyltransferase_MbtK/IucB-like"/>
</dbReference>
<dbReference type="SMART" id="SM01006">
    <property type="entry name" value="AlcB"/>
    <property type="match status" value="1"/>
</dbReference>
<dbReference type="PANTHER" id="PTHR31438">
    <property type="entry name" value="LYSINE N-ACYLTRANSFERASE C17G9.06C-RELATED"/>
    <property type="match status" value="1"/>
</dbReference>
<dbReference type="Proteomes" id="UP000243342">
    <property type="component" value="Unassembled WGS sequence"/>
</dbReference>
<keyword evidence="8" id="KW-1185">Reference proteome</keyword>
<dbReference type="GO" id="GO:0019290">
    <property type="term" value="P:siderophore biosynthetic process"/>
    <property type="evidence" value="ECO:0007669"/>
    <property type="project" value="InterPro"/>
</dbReference>
<dbReference type="AlphaFoldDB" id="A0A1J7BJD3"/>
<evidence type="ECO:0000256" key="5">
    <source>
        <dbReference type="ARBA" id="ARBA00031122"/>
    </source>
</evidence>
<organism evidence="7 8">
    <name type="scientific">Mangrovactinospora gilvigrisea</name>
    <dbReference type="NCBI Taxonomy" id="1428644"/>
    <lineage>
        <taxon>Bacteria</taxon>
        <taxon>Bacillati</taxon>
        <taxon>Actinomycetota</taxon>
        <taxon>Actinomycetes</taxon>
        <taxon>Kitasatosporales</taxon>
        <taxon>Streptomycetaceae</taxon>
        <taxon>Mangrovactinospora</taxon>
    </lineage>
</organism>
<comment type="caution">
    <text evidence="7">The sequence shown here is derived from an EMBL/GenBank/DDBJ whole genome shotgun (WGS) entry which is preliminary data.</text>
</comment>
<dbReference type="STRING" id="1428644.BIV57_04390"/>
<accession>A0A1J7BJD3</accession>